<keyword evidence="3" id="KW-1185">Reference proteome</keyword>
<dbReference type="RefSeq" id="WP_158243466.1">
    <property type="nucleotide sequence ID" value="NZ_BSQD01000005.1"/>
</dbReference>
<dbReference type="EMBL" id="FXAH01000004">
    <property type="protein sequence ID" value="SMF24408.1"/>
    <property type="molecule type" value="Genomic_DNA"/>
</dbReference>
<proteinExistence type="predicted"/>
<protein>
    <submittedName>
        <fullName evidence="2">Uncharacterized protein</fullName>
    </submittedName>
</protein>
<dbReference type="AlphaFoldDB" id="A0A1X7DZ13"/>
<evidence type="ECO:0000313" key="3">
    <source>
        <dbReference type="Proteomes" id="UP000192911"/>
    </source>
</evidence>
<dbReference type="GeneID" id="95551509"/>
<gene>
    <name evidence="2" type="ORF">SAMN06295900_104277</name>
</gene>
<sequence>MRIDGTAPPIVAQVSGPRASLAPHTSGASHPWGTGSEAPQALLATCPLAQRLAGAVGAAPGKIGSAVSIIAAVRLPALGRFELHAVVTEEILALTLRVETIRAQAWAERNREALEARMRERAKHPVRLSVVPW</sequence>
<dbReference type="STRING" id="28094.SAMN06295900_104277"/>
<evidence type="ECO:0000313" key="2">
    <source>
        <dbReference type="EMBL" id="SMF24408.1"/>
    </source>
</evidence>
<name>A0A1X7DZ13_TRICW</name>
<accession>A0A1X7DZ13</accession>
<evidence type="ECO:0000256" key="1">
    <source>
        <dbReference type="SAM" id="MobiDB-lite"/>
    </source>
</evidence>
<dbReference type="Proteomes" id="UP000192911">
    <property type="component" value="Unassembled WGS sequence"/>
</dbReference>
<organism evidence="2 3">
    <name type="scientific">Trinickia caryophylli</name>
    <name type="common">Paraburkholderia caryophylli</name>
    <dbReference type="NCBI Taxonomy" id="28094"/>
    <lineage>
        <taxon>Bacteria</taxon>
        <taxon>Pseudomonadati</taxon>
        <taxon>Pseudomonadota</taxon>
        <taxon>Betaproteobacteria</taxon>
        <taxon>Burkholderiales</taxon>
        <taxon>Burkholderiaceae</taxon>
        <taxon>Trinickia</taxon>
    </lineage>
</organism>
<feature type="region of interest" description="Disordered" evidence="1">
    <location>
        <begin position="16"/>
        <end position="36"/>
    </location>
</feature>
<reference evidence="3" key="1">
    <citation type="submission" date="2017-04" db="EMBL/GenBank/DDBJ databases">
        <authorList>
            <person name="Varghese N."/>
            <person name="Submissions S."/>
        </authorList>
    </citation>
    <scope>NUCLEOTIDE SEQUENCE [LARGE SCALE GENOMIC DNA]</scope>
    <source>
        <strain evidence="3">Ballard 720</strain>
    </source>
</reference>